<evidence type="ECO:0000313" key="1">
    <source>
        <dbReference type="EMBL" id="SPC72688.1"/>
    </source>
</evidence>
<reference evidence="1" key="1">
    <citation type="submission" date="2018-02" db="EMBL/GenBank/DDBJ databases">
        <authorList>
            <person name="Cohen D.B."/>
            <person name="Kent A.D."/>
        </authorList>
    </citation>
    <scope>NUCLEOTIDE SEQUENCE</scope>
</reference>
<dbReference type="EMBL" id="OIVN01000019">
    <property type="protein sequence ID" value="SPC72688.1"/>
    <property type="molecule type" value="Genomic_DNA"/>
</dbReference>
<proteinExistence type="predicted"/>
<sequence>MRSEGVGVYRGQIGAGRGGSAVIDATGRLGCDRCDGEAGCDPWDGVARLAGQSWAREKASKEREREQRTGRGWLAGWVAGGGWGCSYVARKWVCGGWRCACVTEVVVATVWV</sequence>
<organism evidence="1">
    <name type="scientific">Fagus sylvatica</name>
    <name type="common">Beechnut</name>
    <dbReference type="NCBI Taxonomy" id="28930"/>
    <lineage>
        <taxon>Eukaryota</taxon>
        <taxon>Viridiplantae</taxon>
        <taxon>Streptophyta</taxon>
        <taxon>Embryophyta</taxon>
        <taxon>Tracheophyta</taxon>
        <taxon>Spermatophyta</taxon>
        <taxon>Magnoliopsida</taxon>
        <taxon>eudicotyledons</taxon>
        <taxon>Gunneridae</taxon>
        <taxon>Pentapetalae</taxon>
        <taxon>rosids</taxon>
        <taxon>fabids</taxon>
        <taxon>Fagales</taxon>
        <taxon>Fagaceae</taxon>
        <taxon>Fagus</taxon>
    </lineage>
</organism>
<name>A0A2N9EDD1_FAGSY</name>
<gene>
    <name evidence="1" type="ORF">FSB_LOCUS570</name>
</gene>
<accession>A0A2N9EDD1</accession>
<protein>
    <submittedName>
        <fullName evidence="1">Uncharacterized protein</fullName>
    </submittedName>
</protein>
<dbReference type="AlphaFoldDB" id="A0A2N9EDD1"/>